<feature type="compositionally biased region" description="Low complexity" evidence="1">
    <location>
        <begin position="1102"/>
        <end position="1117"/>
    </location>
</feature>
<feature type="region of interest" description="Disordered" evidence="1">
    <location>
        <begin position="254"/>
        <end position="315"/>
    </location>
</feature>
<gene>
    <name evidence="2" type="ORF">Tci_000316</name>
</gene>
<feature type="compositionally biased region" description="Basic residues" evidence="1">
    <location>
        <begin position="2752"/>
        <end position="2762"/>
    </location>
</feature>
<feature type="compositionally biased region" description="Basic residues" evidence="1">
    <location>
        <begin position="1126"/>
        <end position="1136"/>
    </location>
</feature>
<feature type="region of interest" description="Disordered" evidence="1">
    <location>
        <begin position="2626"/>
        <end position="2721"/>
    </location>
</feature>
<feature type="compositionally biased region" description="Low complexity" evidence="1">
    <location>
        <begin position="1566"/>
        <end position="1581"/>
    </location>
</feature>
<feature type="compositionally biased region" description="Low complexity" evidence="1">
    <location>
        <begin position="116"/>
        <end position="130"/>
    </location>
</feature>
<feature type="region of interest" description="Disordered" evidence="1">
    <location>
        <begin position="651"/>
        <end position="671"/>
    </location>
</feature>
<reference evidence="2" key="1">
    <citation type="journal article" date="2019" name="Sci. Rep.">
        <title>Draft genome of Tanacetum cinerariifolium, the natural source of mosquito coil.</title>
        <authorList>
            <person name="Yamashiro T."/>
            <person name="Shiraishi A."/>
            <person name="Satake H."/>
            <person name="Nakayama K."/>
        </authorList>
    </citation>
    <scope>NUCLEOTIDE SEQUENCE</scope>
</reference>
<feature type="region of interest" description="Disordered" evidence="1">
    <location>
        <begin position="171"/>
        <end position="215"/>
    </location>
</feature>
<feature type="compositionally biased region" description="Basic and acidic residues" evidence="1">
    <location>
        <begin position="1370"/>
        <end position="1394"/>
    </location>
</feature>
<feature type="region of interest" description="Disordered" evidence="1">
    <location>
        <begin position="2844"/>
        <end position="2867"/>
    </location>
</feature>
<feature type="compositionally biased region" description="Basic residues" evidence="1">
    <location>
        <begin position="304"/>
        <end position="313"/>
    </location>
</feature>
<feature type="compositionally biased region" description="Low complexity" evidence="1">
    <location>
        <begin position="71"/>
        <end position="106"/>
    </location>
</feature>
<sequence length="3787" mass="403647">MAMRAGSCQAAAAHGAAVDARRHGAGVARHAVRPRAGRHRAGARRAPGTCADCAVSHRARQRRRDRRAAQRARPAAAGAGPRQRAARPAPAAGRAAGGPAPAGQLRHGARRGARPGGRLHAGGARRGAAAGRRHAGGERTGSGSAQRLAPAGAGTDPRDHEFAHARGVAVAHRVRPARRRGRCAAGRRPRRPGNGAGRHRPPRRQPGGIRGQLPQPVHGAACAAAARGARWTVCAAGRAGGAAVAGTRRQRDVFGGAGVADGGDRSRPAGTGADQPAQERGGSAGGQPGSAGAGDGAPEPGRAAAHRSGRPWPRRAAGAGRAYFYAVLFDQKTGTRHRTGHGAPPGARQRRHGAPRAPGGRRRALPAHLLGAVTAPCRRAGCRLRPRRTSRGGESRQTPAIATRSYAFRFMWVEMPIVCEKAGALKGAGLGSLTYRLRLNDGQGDVDVATGGVRVRAHDVGGVDQFLGGLAVHAWQRNFQFHFDAETGRDRADAHGAFDRDVGRHGDLVAATHEFHRAQEAGRVTGSKQLLGVGAGGAGATEFFWRGQLDVQHVIRRDGFAFTAAGGGCSSAVFGAVVGCFGLVPRCVPRPAVTPASQAAIARCTPTRSPTAPSATATVLCCGPEKIDRHRLSRWAGRACDRLSQRHQTGRYYYERDRQPPPARPEHPADNRDCRRHLAHHRADGVDRWQHRHHRHQAHRGRHPGRAGPHGSRHDRRQHGHPLPRGAPAGRTHRPRLRQRQRRRRTARPARTGADVRPPVCMDRPGRRQRHRAGQHRRHARRRGRVQAALVHRRRPGRVRARRARRQAAGQAPAARSRQSAALCRPGVSGARGGRRRFRRAGRAPELGLDRPAGPHVQRTRGRPPGGHHDAVRRRHGADGARRRGGHQARTAGAGRAADGARHVRGAGARRSPRRTAMGGRQALYHGPLRHPRQRRLPGHGLDRAGAPGRRQRLRARGQHAAPHLPDRHRAHAGVRAVRLAAGAAADGAVAGRRRSGAPHRACTRHHAVAHRGAGGHAGGQVAQRGSRAHHARRADRAGTGARGRPRAAVHHPRCDRRGRGGLRRRRHAHAVQPHEPRSARHGPRRRARARLGAALLAVPPGRQDAAAARRSAAAARAGRHDGAERRHRRARRWRRTARDAVFRAPAGGGRRPRAGRRGGDAGRHAGAGGAAQAARQRKVFAHHRQQQPGADRVRGPPARVPLRQQRPPAHPGPGAGRHDRAPHGRGAGRGRVRRAARAHRARARWRQRALRAGLRPSRLAAALHDRFYSRRRWRRPRARLPHPGHRYLAAQADRDRPGGQRKAGGSGQPRQERVRGQHEPRDPHPDERGAGRLSPAGQHAAVGRAARLPGADRIVRALAAAHHQRHPRLFQDRGGQDPDRARGLRHSRADRGGGNHHAVVGQQAGRGTDHRCAGRFPGAHRGRRHAHPPDHHQPGQQRPQVHGGRRGGGVPGAARHRAGNRRARHRHRHDAGAAAAPVPAVRTGRYVHVAQVRRHGPGPDDFAQAGGADGRRHHRGQRGRRRLRVYGDDPRRAAGGTAGRRRRRRTAGAGRPGHAAVHGRSPAVAQGAAAPRGLPGAARGQRQHARRRAGAAARARGHRRGVHQRRSVSGRAAAGTGRRAPGGRAPGCPPGADARGAGTVVRRRHVRGGHHAPRHAPLAAAGAGAAGRAGRRCAGRAGPGGATAGGTAPAAGGRQSDQPAGGLAPAGTGRRHAGRGRKRPRRAGAAGHVAGAVRHHFDGRADAGDGWLRSHAHPARARRRHADPGHERGRDAGGAGRVPGSGHERFHFQAGGCGRDGGHHRAVAKHLARRQDHLERGLARHGGLGQLDAAHAGHDHIAEQQGDVGMAAQRVERLLAVVGGQHLVAQAVEQMGGHVQHVGLVVHDQHFFGRIGSRHLFLVRGRRGREAQRDAGAGAHGGRDGQVAARLLHQPVHLRQAQARTLAHFLGGEKRFHRALHHLLRHAGARVGDGHGHVVARHRGGQRDDAAAVDGVARVHHQVQQRRLELRQVRHHVGHVGGQAHLEPDRAADGAPQHRLEAVDGAVDVDPLRLDGLLARKRQQLLGEAGAALGGALHAVDGPVLHLAVVDHAQQVEAIGDHVEQVVEIMGDAARELADRFELLRLEQRFLGLRQRVLGQPALGDVARDLGKADQGAVRVVHRVDHHAGPEAGAVLAHAPAFVLEAALRRLRQHLRRAAGCAVFGRIKAGKMLADDFRLRIPLEALRARVPAADDAVGRQHVDGVVAHARDEQLELFSLGGDREWQGGRHECRGHVGPFAAAAPGSHAEKGLVPAALVRRHHGRHDFDPDRPDRCHPVVPRRAARPAQPRRAPHRGAGCARAGAAADRRCRPGIASRRPHRQHHRLFRAGHHGPRGAGRAEGRAARRSHLPQSVRRQPAARAALRRRVRLGRLAAPPPAAAARRRPHRAGHPGPVPAGPVPERTVPALAAPRGRLARLAQVGPAPERPLVPVGPALGGRHLDAGGVSDFYLDRHLLEFRRGCTRLAHGVPAPARARHRAAAGDLDGAGRAARARARAHVDQPADGRHRQKRAVCRHDAGRQGAVVDLCAARGQLLRPAGPGDHVHRQPGAARLCHHGLAVVPEPAQAAAHRRRRTQAVRGEFLAGRREVDGCGGPGADGIRQPDRRRRAAGAAKRGGAAGGRRGRARALAGKTDAAPAGAVPARAVRRQQFRRRRTARRRPPLQPPAAHGRRRAQAPAVRGAGAGRPQLRTILRLRPRARCTAAHPGRAAAASAHRSRQRRRRRAGAVVAHAARRDRRRRGRHGRCDRRRWCGDHARPGAVGHGGGHRLHGLARAALRAAQPGQRRRAAAAGAPGPSCRWPGPGLGLAHHASAGGRRSAAAAGGQSGVRQLPGRAAVDLHRQRLGPGRPAFAPARARGGGGAPQLADLRRAPARVRQHLRAGNRRLARRRHAAGTGPGVLARRRRRRVRAGPHARARRCAARLAARRRRAVRVRQPAGHGGWRGCGAGRDDRPRGDERGRQVQVREPLADFQVVGALQGKARQRVACERVHAQRHHQRIGAKAAQADARRFQRGKPGVSRAALGQRQVHIESQSGAVAPFVGVAQIKRVLAARVGVDRDEQHVAAVVENALGAVAVVVVEVEDGHLAGAVVEQVLGGQRGVIEKTVTAEKILARVVAGRTTEDKRAALAQAQRVGGVDGAVGARLGGDPGAGRERRAAVHRVQAHPGRKIIGFDIVAQRAHRPHRGQRVPARVGGVEREPVAPGGAQEVQKVSTRPSRGGSVAAGAGVAQVAVAVGGHVLVETGARRRFHLGLLGQRRGGHGVERGRFVGRGRRAAEVGGVLGALRQAERGKRIAVFAQRVQHLGRRRQAGVGQLRALRRQRVGVGGVAAQAVEQRGDRADAFEQFRAPLLQADGAVVVLEHQARTAAFLDGAGKVGRVALAFLRRDGRAVLERAEQQEGVQQAAGLHADAHRLERVHVHAAHLDVLHAARAQRLDRPLAGLDHALGADGGVVLVFDLQHVGAELDPFAVALGTELGIRSVRLVDGARQGRHIAVEAILVRTQAGLGVVLIAEVAHAQAGGVRQVQGVVRQLVELVRAAAQETGRQRRRRAEQVHQQPAVAAEVADGGQVRFRLVRLGAQLFFALRVARCALGVVLGQHAPQALVERIVVMDARDALHGLAIAQRQAAPVDVLEHAQVGGAVPGNLDILLGRQVARHRLAPQQFIAQLGVGIAVNAVQAGNRGGNVGLRGGDEFKQGFCVIGGDLRVGERGAQGHRVAGARQLAAGVDAQGFAFDAAQAATEHGASLFWC</sequence>
<feature type="compositionally biased region" description="Low complexity" evidence="1">
    <location>
        <begin position="2712"/>
        <end position="2721"/>
    </location>
</feature>
<feature type="compositionally biased region" description="Basic residues" evidence="1">
    <location>
        <begin position="833"/>
        <end position="842"/>
    </location>
</feature>
<feature type="compositionally biased region" description="Basic residues" evidence="1">
    <location>
        <begin position="1582"/>
        <end position="1609"/>
    </location>
</feature>
<feature type="compositionally biased region" description="Basic residues" evidence="1">
    <location>
        <begin position="172"/>
        <end position="203"/>
    </location>
</feature>
<feature type="compositionally biased region" description="Basic and acidic residues" evidence="1">
    <location>
        <begin position="2985"/>
        <end position="2997"/>
    </location>
</feature>
<feature type="compositionally biased region" description="Basic residues" evidence="1">
    <location>
        <begin position="767"/>
        <end position="806"/>
    </location>
</feature>
<feature type="compositionally biased region" description="Low complexity" evidence="1">
    <location>
        <begin position="807"/>
        <end position="822"/>
    </location>
</feature>
<feature type="compositionally biased region" description="Basic residues" evidence="1">
    <location>
        <begin position="2938"/>
        <end position="2969"/>
    </location>
</feature>
<protein>
    <submittedName>
        <fullName evidence="2">Uncharacterized protein</fullName>
    </submittedName>
</protein>
<feature type="region of interest" description="Disordered" evidence="1">
    <location>
        <begin position="1494"/>
        <end position="1638"/>
    </location>
</feature>
<feature type="compositionally biased region" description="Basic residues" evidence="1">
    <location>
        <begin position="348"/>
        <end position="362"/>
    </location>
</feature>
<feature type="region of interest" description="Disordered" evidence="1">
    <location>
        <begin position="2879"/>
        <end position="2902"/>
    </location>
</feature>
<feature type="compositionally biased region" description="Basic residues" evidence="1">
    <location>
        <begin position="1512"/>
        <end position="1525"/>
    </location>
</feature>
<feature type="compositionally biased region" description="Low complexity" evidence="1">
    <location>
        <begin position="2314"/>
        <end position="2342"/>
    </location>
</feature>
<evidence type="ECO:0000256" key="1">
    <source>
        <dbReference type="SAM" id="MobiDB-lite"/>
    </source>
</evidence>
<feature type="compositionally biased region" description="Basic and acidic residues" evidence="1">
    <location>
        <begin position="2302"/>
        <end position="2313"/>
    </location>
</feature>
<evidence type="ECO:0000313" key="2">
    <source>
        <dbReference type="EMBL" id="GEU28338.1"/>
    </source>
</evidence>
<feature type="region of interest" description="Disordered" evidence="1">
    <location>
        <begin position="1363"/>
        <end position="1480"/>
    </location>
</feature>
<feature type="compositionally biased region" description="Basic residues" evidence="1">
    <location>
        <begin position="1044"/>
        <end position="1070"/>
    </location>
</feature>
<feature type="region of interest" description="Disordered" evidence="1">
    <location>
        <begin position="2410"/>
        <end position="2438"/>
    </location>
</feature>
<feature type="compositionally biased region" description="Basic residues" evidence="1">
    <location>
        <begin position="2682"/>
        <end position="2698"/>
    </location>
</feature>
<proteinExistence type="predicted"/>
<feature type="region of interest" description="Disordered" evidence="1">
    <location>
        <begin position="334"/>
        <end position="362"/>
    </location>
</feature>
<accession>A0A699GHR2</accession>
<feature type="region of interest" description="Disordered" evidence="1">
    <location>
        <begin position="1102"/>
        <end position="1250"/>
    </location>
</feature>
<feature type="compositionally biased region" description="Low complexity" evidence="1">
    <location>
        <begin position="1610"/>
        <end position="1624"/>
    </location>
</feature>
<feature type="compositionally biased region" description="Low complexity" evidence="1">
    <location>
        <begin position="1548"/>
        <end position="1557"/>
    </location>
</feature>
<feature type="compositionally biased region" description="Basic residues" evidence="1">
    <location>
        <begin position="1455"/>
        <end position="1470"/>
    </location>
</feature>
<feature type="compositionally biased region" description="Low complexity" evidence="1">
    <location>
        <begin position="2881"/>
        <end position="2893"/>
    </location>
</feature>
<feature type="compositionally biased region" description="Low complexity" evidence="1">
    <location>
        <begin position="2738"/>
        <end position="2751"/>
    </location>
</feature>
<feature type="compositionally biased region" description="Basic residues" evidence="1">
    <location>
        <begin position="30"/>
        <end position="43"/>
    </location>
</feature>
<feature type="compositionally biased region" description="Low complexity" evidence="1">
    <location>
        <begin position="1724"/>
        <end position="1733"/>
    </location>
</feature>
<feature type="compositionally biased region" description="Gly residues" evidence="1">
    <location>
        <begin position="2975"/>
        <end position="2984"/>
    </location>
</feature>
<feature type="compositionally biased region" description="Low complexity" evidence="1">
    <location>
        <begin position="2664"/>
        <end position="2681"/>
    </location>
</feature>
<feature type="region of interest" description="Disordered" evidence="1">
    <location>
        <begin position="1"/>
        <end position="159"/>
    </location>
</feature>
<feature type="compositionally biased region" description="Low complexity" evidence="1">
    <location>
        <begin position="2844"/>
        <end position="2860"/>
    </location>
</feature>
<comment type="caution">
    <text evidence="2">The sequence shown here is derived from an EMBL/GenBank/DDBJ whole genome shotgun (WGS) entry which is preliminary data.</text>
</comment>
<feature type="compositionally biased region" description="Basic residues" evidence="1">
    <location>
        <begin position="2354"/>
        <end position="2371"/>
    </location>
</feature>
<feature type="compositionally biased region" description="Gly residues" evidence="1">
    <location>
        <begin position="282"/>
        <end position="295"/>
    </location>
</feature>
<feature type="compositionally biased region" description="Low complexity" evidence="1">
    <location>
        <begin position="888"/>
        <end position="898"/>
    </location>
</feature>
<feature type="compositionally biased region" description="Basic residues" evidence="1">
    <location>
        <begin position="928"/>
        <end position="938"/>
    </location>
</feature>
<feature type="region of interest" description="Disordered" evidence="1">
    <location>
        <begin position="2924"/>
        <end position="2997"/>
    </location>
</feature>
<feature type="region of interest" description="Disordered" evidence="1">
    <location>
        <begin position="1012"/>
        <end position="1088"/>
    </location>
</feature>
<feature type="compositionally biased region" description="Basic residues" evidence="1">
    <location>
        <begin position="57"/>
        <end position="70"/>
    </location>
</feature>
<feature type="compositionally biased region" description="Low complexity" evidence="1">
    <location>
        <begin position="1686"/>
        <end position="1695"/>
    </location>
</feature>
<feature type="compositionally biased region" description="Basic residues" evidence="1">
    <location>
        <begin position="1710"/>
        <end position="1723"/>
    </location>
</feature>
<feature type="compositionally biased region" description="Basic residues" evidence="1">
    <location>
        <begin position="1176"/>
        <end position="1186"/>
    </location>
</feature>
<feature type="region of interest" description="Disordered" evidence="1">
    <location>
        <begin position="2738"/>
        <end position="2781"/>
    </location>
</feature>
<feature type="compositionally biased region" description="Basic and acidic residues" evidence="1">
    <location>
        <begin position="1311"/>
        <end position="1331"/>
    </location>
</feature>
<feature type="compositionally biased region" description="Basic residues" evidence="1">
    <location>
        <begin position="731"/>
        <end position="748"/>
    </location>
</feature>
<feature type="compositionally biased region" description="Basic residues" evidence="1">
    <location>
        <begin position="1751"/>
        <end position="1762"/>
    </location>
</feature>
<dbReference type="EMBL" id="BKCJ010000004">
    <property type="protein sequence ID" value="GEU28338.1"/>
    <property type="molecule type" value="Genomic_DNA"/>
</dbReference>
<feature type="region of interest" description="Disordered" evidence="1">
    <location>
        <begin position="1671"/>
        <end position="1782"/>
    </location>
</feature>
<feature type="compositionally biased region" description="Low complexity" evidence="1">
    <location>
        <begin position="205"/>
        <end position="215"/>
    </location>
</feature>
<feature type="compositionally biased region" description="Basic residues" evidence="1">
    <location>
        <begin position="1227"/>
        <end position="1250"/>
    </location>
</feature>
<feature type="region of interest" description="Disordered" evidence="1">
    <location>
        <begin position="2300"/>
        <end position="2398"/>
    </location>
</feature>
<feature type="region of interest" description="Disordered" evidence="1">
    <location>
        <begin position="685"/>
        <end position="968"/>
    </location>
</feature>
<name>A0A699GHR2_TANCI</name>
<feature type="compositionally biased region" description="Basic and acidic residues" evidence="1">
    <location>
        <begin position="653"/>
        <end position="671"/>
    </location>
</feature>
<feature type="compositionally biased region" description="Basic and acidic residues" evidence="1">
    <location>
        <begin position="1763"/>
        <end position="1772"/>
    </location>
</feature>
<organism evidence="2">
    <name type="scientific">Tanacetum cinerariifolium</name>
    <name type="common">Dalmatian daisy</name>
    <name type="synonym">Chrysanthemum cinerariifolium</name>
    <dbReference type="NCBI Taxonomy" id="118510"/>
    <lineage>
        <taxon>Eukaryota</taxon>
        <taxon>Viridiplantae</taxon>
        <taxon>Streptophyta</taxon>
        <taxon>Embryophyta</taxon>
        <taxon>Tracheophyta</taxon>
        <taxon>Spermatophyta</taxon>
        <taxon>Magnoliopsida</taxon>
        <taxon>eudicotyledons</taxon>
        <taxon>Gunneridae</taxon>
        <taxon>Pentapetalae</taxon>
        <taxon>asterids</taxon>
        <taxon>campanulids</taxon>
        <taxon>Asterales</taxon>
        <taxon>Asteraceae</taxon>
        <taxon>Asteroideae</taxon>
        <taxon>Anthemideae</taxon>
        <taxon>Anthemidinae</taxon>
        <taxon>Tanacetum</taxon>
    </lineage>
</organism>
<feature type="compositionally biased region" description="Basic residues" evidence="1">
    <location>
        <begin position="690"/>
        <end position="722"/>
    </location>
</feature>
<feature type="compositionally biased region" description="Basic residues" evidence="1">
    <location>
        <begin position="2769"/>
        <end position="2781"/>
    </location>
</feature>
<feature type="region of interest" description="Disordered" evidence="1">
    <location>
        <begin position="1278"/>
        <end position="1345"/>
    </location>
</feature>